<evidence type="ECO:0000313" key="1">
    <source>
        <dbReference type="EMBL" id="QJA56831.1"/>
    </source>
</evidence>
<evidence type="ECO:0000313" key="2">
    <source>
        <dbReference type="EMBL" id="QJA71271.1"/>
    </source>
</evidence>
<name>A0A6M3JQ95_9ZZZZ</name>
<dbReference type="AlphaFoldDB" id="A0A6M3JQ95"/>
<accession>A0A6M3JQ95</accession>
<sequence length="140" mass="16131">MASAEENVVSLETAKRLFEAGIVVDSHWHWIEDDIEQWLSQTGGYNKVNSIWQSYPASTAEELLTVLPKRIDANLFDLCIKYYVWGEHNIKACYQYFVPDANEPRKDDKYSVFSNSLCEALAELAIKLKEAGYELNKFDK</sequence>
<organism evidence="2">
    <name type="scientific">viral metagenome</name>
    <dbReference type="NCBI Taxonomy" id="1070528"/>
    <lineage>
        <taxon>unclassified sequences</taxon>
        <taxon>metagenomes</taxon>
        <taxon>organismal metagenomes</taxon>
    </lineage>
</organism>
<dbReference type="EMBL" id="MT141240">
    <property type="protein sequence ID" value="QJA56831.1"/>
    <property type="molecule type" value="Genomic_DNA"/>
</dbReference>
<proteinExistence type="predicted"/>
<gene>
    <name evidence="2" type="ORF">MM415A03300_0009</name>
    <name evidence="1" type="ORF">MM415B01784_0021</name>
</gene>
<reference evidence="2" key="1">
    <citation type="submission" date="2020-03" db="EMBL/GenBank/DDBJ databases">
        <title>The deep terrestrial virosphere.</title>
        <authorList>
            <person name="Holmfeldt K."/>
            <person name="Nilsson E."/>
            <person name="Simone D."/>
            <person name="Lopez-Fernandez M."/>
            <person name="Wu X."/>
            <person name="de Brujin I."/>
            <person name="Lundin D."/>
            <person name="Andersson A."/>
            <person name="Bertilsson S."/>
            <person name="Dopson M."/>
        </authorList>
    </citation>
    <scope>NUCLEOTIDE SEQUENCE</scope>
    <source>
        <strain evidence="2">MM415A03300</strain>
        <strain evidence="1">MM415B01784</strain>
    </source>
</reference>
<dbReference type="EMBL" id="MT141860">
    <property type="protein sequence ID" value="QJA71271.1"/>
    <property type="molecule type" value="Genomic_DNA"/>
</dbReference>
<protein>
    <submittedName>
        <fullName evidence="2">Uncharacterized protein</fullName>
    </submittedName>
</protein>